<dbReference type="PANTHER" id="PTHR30193">
    <property type="entry name" value="ABC TRANSPORTER PERMEASE PROTEIN"/>
    <property type="match status" value="1"/>
</dbReference>
<feature type="transmembrane region" description="Helical" evidence="7">
    <location>
        <begin position="271"/>
        <end position="293"/>
    </location>
</feature>
<accession>A0ABW3HKJ6</accession>
<keyword evidence="5 7" id="KW-1133">Transmembrane helix</keyword>
<feature type="transmembrane region" description="Helical" evidence="7">
    <location>
        <begin position="206"/>
        <end position="228"/>
    </location>
</feature>
<evidence type="ECO:0000313" key="9">
    <source>
        <dbReference type="EMBL" id="MFD0958023.1"/>
    </source>
</evidence>
<feature type="transmembrane region" description="Helical" evidence="7">
    <location>
        <begin position="110"/>
        <end position="131"/>
    </location>
</feature>
<keyword evidence="10" id="KW-1185">Reference proteome</keyword>
<dbReference type="RefSeq" id="WP_377561649.1">
    <property type="nucleotide sequence ID" value="NZ_JBHTJZ010000004.1"/>
</dbReference>
<evidence type="ECO:0000256" key="1">
    <source>
        <dbReference type="ARBA" id="ARBA00004651"/>
    </source>
</evidence>
<proteinExistence type="inferred from homology"/>
<protein>
    <submittedName>
        <fullName evidence="9">Carbohydrate ABC transporter permease</fullName>
    </submittedName>
</protein>
<organism evidence="9 10">
    <name type="scientific">Paenibacillus chungangensis</name>
    <dbReference type="NCBI Taxonomy" id="696535"/>
    <lineage>
        <taxon>Bacteria</taxon>
        <taxon>Bacillati</taxon>
        <taxon>Bacillota</taxon>
        <taxon>Bacilli</taxon>
        <taxon>Bacillales</taxon>
        <taxon>Paenibacillaceae</taxon>
        <taxon>Paenibacillus</taxon>
    </lineage>
</organism>
<comment type="similarity">
    <text evidence="7">Belongs to the binding-protein-dependent transport system permease family.</text>
</comment>
<evidence type="ECO:0000256" key="7">
    <source>
        <dbReference type="RuleBase" id="RU363032"/>
    </source>
</evidence>
<dbReference type="Pfam" id="PF00528">
    <property type="entry name" value="BPD_transp_1"/>
    <property type="match status" value="1"/>
</dbReference>
<evidence type="ECO:0000256" key="2">
    <source>
        <dbReference type="ARBA" id="ARBA00022448"/>
    </source>
</evidence>
<dbReference type="CDD" id="cd06261">
    <property type="entry name" value="TM_PBP2"/>
    <property type="match status" value="1"/>
</dbReference>
<gene>
    <name evidence="9" type="ORF">ACFQ2I_01330</name>
</gene>
<feature type="transmembrane region" description="Helical" evidence="7">
    <location>
        <begin position="161"/>
        <end position="185"/>
    </location>
</feature>
<keyword evidence="3" id="KW-1003">Cell membrane</keyword>
<feature type="transmembrane region" description="Helical" evidence="7">
    <location>
        <begin position="21"/>
        <end position="43"/>
    </location>
</feature>
<dbReference type="PANTHER" id="PTHR30193:SF37">
    <property type="entry name" value="INNER MEMBRANE ABC TRANSPORTER PERMEASE PROTEIN YCJO"/>
    <property type="match status" value="1"/>
</dbReference>
<evidence type="ECO:0000313" key="10">
    <source>
        <dbReference type="Proteomes" id="UP001596989"/>
    </source>
</evidence>
<evidence type="ECO:0000259" key="8">
    <source>
        <dbReference type="PROSITE" id="PS50928"/>
    </source>
</evidence>
<dbReference type="InterPro" id="IPR000515">
    <property type="entry name" value="MetI-like"/>
</dbReference>
<dbReference type="SUPFAM" id="SSF160964">
    <property type="entry name" value="MalF N-terminal region-like"/>
    <property type="match status" value="1"/>
</dbReference>
<evidence type="ECO:0000256" key="4">
    <source>
        <dbReference type="ARBA" id="ARBA00022692"/>
    </source>
</evidence>
<dbReference type="PROSITE" id="PS50928">
    <property type="entry name" value="ABC_TM1"/>
    <property type="match status" value="1"/>
</dbReference>
<dbReference type="Gene3D" id="1.10.3720.10">
    <property type="entry name" value="MetI-like"/>
    <property type="match status" value="1"/>
</dbReference>
<evidence type="ECO:0000256" key="5">
    <source>
        <dbReference type="ARBA" id="ARBA00022989"/>
    </source>
</evidence>
<dbReference type="InterPro" id="IPR051393">
    <property type="entry name" value="ABC_transporter_permease"/>
</dbReference>
<dbReference type="InterPro" id="IPR035906">
    <property type="entry name" value="MetI-like_sf"/>
</dbReference>
<feature type="transmembrane region" description="Helical" evidence="7">
    <location>
        <begin position="78"/>
        <end position="98"/>
    </location>
</feature>
<dbReference type="EMBL" id="JBHTJZ010000004">
    <property type="protein sequence ID" value="MFD0958023.1"/>
    <property type="molecule type" value="Genomic_DNA"/>
</dbReference>
<sequence length="302" mass="33790">MKQTSNRLLRKENRIAYWMMLPAVIPYILFNLLPILWAVSISFTHYDGYSSPTWAGIDNYIAAIKDTEWWKSVWNTSLFAFGKLAIELPLSLVVAVILNEKIFARNWIRAIFFMPHITSMAVMGLIFFFIFRPIDGILNGILQSLHLIKEPIDYLGEPASAMISIIVVAVWHGFGMNMVLFLAGLQTISKDMYESASLDGATPAQQLWFITVPMLGPVLKIVILLAIVSTLKSFDLIKVLTDGGPFGTTNVMFTYIFDYFFSASDSSSGQYGYGSALGVLATLLIAAVSVIYLRFTRNLKAH</sequence>
<evidence type="ECO:0000256" key="3">
    <source>
        <dbReference type="ARBA" id="ARBA00022475"/>
    </source>
</evidence>
<dbReference type="SUPFAM" id="SSF161098">
    <property type="entry name" value="MetI-like"/>
    <property type="match status" value="1"/>
</dbReference>
<comment type="caution">
    <text evidence="9">The sequence shown here is derived from an EMBL/GenBank/DDBJ whole genome shotgun (WGS) entry which is preliminary data.</text>
</comment>
<feature type="domain" description="ABC transmembrane type-1" evidence="8">
    <location>
        <begin position="73"/>
        <end position="292"/>
    </location>
</feature>
<keyword evidence="4 7" id="KW-0812">Transmembrane</keyword>
<dbReference type="Proteomes" id="UP001596989">
    <property type="component" value="Unassembled WGS sequence"/>
</dbReference>
<name>A0ABW3HKJ6_9BACL</name>
<comment type="subcellular location">
    <subcellularLocation>
        <location evidence="1 7">Cell membrane</location>
        <topology evidence="1 7">Multi-pass membrane protein</topology>
    </subcellularLocation>
</comment>
<evidence type="ECO:0000256" key="6">
    <source>
        <dbReference type="ARBA" id="ARBA00023136"/>
    </source>
</evidence>
<reference evidence="10" key="1">
    <citation type="journal article" date="2019" name="Int. J. Syst. Evol. Microbiol.">
        <title>The Global Catalogue of Microorganisms (GCM) 10K type strain sequencing project: providing services to taxonomists for standard genome sequencing and annotation.</title>
        <authorList>
            <consortium name="The Broad Institute Genomics Platform"/>
            <consortium name="The Broad Institute Genome Sequencing Center for Infectious Disease"/>
            <person name="Wu L."/>
            <person name="Ma J."/>
        </authorList>
    </citation>
    <scope>NUCLEOTIDE SEQUENCE [LARGE SCALE GENOMIC DNA]</scope>
    <source>
        <strain evidence="10">CCUG 59129</strain>
    </source>
</reference>
<keyword evidence="2 7" id="KW-0813">Transport</keyword>
<keyword evidence="6 7" id="KW-0472">Membrane</keyword>